<dbReference type="Proteomes" id="UP001597073">
    <property type="component" value="Unassembled WGS sequence"/>
</dbReference>
<dbReference type="PROSITE" id="PS00101">
    <property type="entry name" value="HEXAPEP_TRANSFERASES"/>
    <property type="match status" value="1"/>
</dbReference>
<evidence type="ECO:0000256" key="2">
    <source>
        <dbReference type="ARBA" id="ARBA00022737"/>
    </source>
</evidence>
<sequence>MKQILKKLAKSESKVDDLLSVIRGALFNGSKFYRSFKVNYKNQGTLDINGQLFLGTFTNRNALTPNAKGVLRIYKNAVVSINGKVRIARDCKIYVPGKLSIGDGTYINPNSMIFARTEVKIGSNCAISWKCEIVDDDMHCIVVNSEKLPSARPITIGNNVWIGAGAKILKGVTIGDGAIIAAGSIVSKDVPAHSLAAGIPAKIIKNDIEWA</sequence>
<evidence type="ECO:0000313" key="4">
    <source>
        <dbReference type="EMBL" id="MFD0763855.1"/>
    </source>
</evidence>
<dbReference type="InterPro" id="IPR051159">
    <property type="entry name" value="Hexapeptide_acetyltransf"/>
</dbReference>
<keyword evidence="3 4" id="KW-0012">Acyltransferase</keyword>
<dbReference type="PANTHER" id="PTHR23416:SF78">
    <property type="entry name" value="LIPOPOLYSACCHARIDE BIOSYNTHESIS O-ACETYL TRANSFERASE WBBJ-RELATED"/>
    <property type="match status" value="1"/>
</dbReference>
<dbReference type="Pfam" id="PF00132">
    <property type="entry name" value="Hexapep"/>
    <property type="match status" value="1"/>
</dbReference>
<organism evidence="4 5">
    <name type="scientific">Mucilaginibacter lutimaris</name>
    <dbReference type="NCBI Taxonomy" id="931629"/>
    <lineage>
        <taxon>Bacteria</taxon>
        <taxon>Pseudomonadati</taxon>
        <taxon>Bacteroidota</taxon>
        <taxon>Sphingobacteriia</taxon>
        <taxon>Sphingobacteriales</taxon>
        <taxon>Sphingobacteriaceae</taxon>
        <taxon>Mucilaginibacter</taxon>
    </lineage>
</organism>
<dbReference type="Gene3D" id="2.160.10.10">
    <property type="entry name" value="Hexapeptide repeat proteins"/>
    <property type="match status" value="1"/>
</dbReference>
<gene>
    <name evidence="4" type="ORF">ACFQZI_03275</name>
</gene>
<dbReference type="InterPro" id="IPR018357">
    <property type="entry name" value="Hexapep_transf_CS"/>
</dbReference>
<keyword evidence="1" id="KW-0808">Transferase</keyword>
<protein>
    <submittedName>
        <fullName evidence="4">Acyltransferase</fullName>
    </submittedName>
</protein>
<keyword evidence="5" id="KW-1185">Reference proteome</keyword>
<dbReference type="GO" id="GO:0016746">
    <property type="term" value="F:acyltransferase activity"/>
    <property type="evidence" value="ECO:0007669"/>
    <property type="project" value="UniProtKB-KW"/>
</dbReference>
<evidence type="ECO:0000256" key="3">
    <source>
        <dbReference type="ARBA" id="ARBA00023315"/>
    </source>
</evidence>
<keyword evidence="2" id="KW-0677">Repeat</keyword>
<name>A0ABW2ZCP8_9SPHI</name>
<dbReference type="PANTHER" id="PTHR23416">
    <property type="entry name" value="SIALIC ACID SYNTHASE-RELATED"/>
    <property type="match status" value="1"/>
</dbReference>
<dbReference type="InterPro" id="IPR011004">
    <property type="entry name" value="Trimer_LpxA-like_sf"/>
</dbReference>
<proteinExistence type="predicted"/>
<dbReference type="RefSeq" id="WP_377138339.1">
    <property type="nucleotide sequence ID" value="NZ_JBHTIA010000003.1"/>
</dbReference>
<accession>A0ABW2ZCP8</accession>
<evidence type="ECO:0000256" key="1">
    <source>
        <dbReference type="ARBA" id="ARBA00022679"/>
    </source>
</evidence>
<dbReference type="InterPro" id="IPR001451">
    <property type="entry name" value="Hexapep"/>
</dbReference>
<reference evidence="5" key="1">
    <citation type="journal article" date="2019" name="Int. J. Syst. Evol. Microbiol.">
        <title>The Global Catalogue of Microorganisms (GCM) 10K type strain sequencing project: providing services to taxonomists for standard genome sequencing and annotation.</title>
        <authorList>
            <consortium name="The Broad Institute Genomics Platform"/>
            <consortium name="The Broad Institute Genome Sequencing Center for Infectious Disease"/>
            <person name="Wu L."/>
            <person name="Ma J."/>
        </authorList>
    </citation>
    <scope>NUCLEOTIDE SEQUENCE [LARGE SCALE GENOMIC DNA]</scope>
    <source>
        <strain evidence="5">CCUG 60742</strain>
    </source>
</reference>
<dbReference type="EMBL" id="JBHTIA010000003">
    <property type="protein sequence ID" value="MFD0763855.1"/>
    <property type="molecule type" value="Genomic_DNA"/>
</dbReference>
<comment type="caution">
    <text evidence="4">The sequence shown here is derived from an EMBL/GenBank/DDBJ whole genome shotgun (WGS) entry which is preliminary data.</text>
</comment>
<dbReference type="CDD" id="cd04647">
    <property type="entry name" value="LbH_MAT_like"/>
    <property type="match status" value="1"/>
</dbReference>
<evidence type="ECO:0000313" key="5">
    <source>
        <dbReference type="Proteomes" id="UP001597073"/>
    </source>
</evidence>
<dbReference type="SUPFAM" id="SSF51161">
    <property type="entry name" value="Trimeric LpxA-like enzymes"/>
    <property type="match status" value="1"/>
</dbReference>